<dbReference type="EMBL" id="CAJOAZ010012025">
    <property type="protein sequence ID" value="CAF4246124.1"/>
    <property type="molecule type" value="Genomic_DNA"/>
</dbReference>
<evidence type="ECO:0000313" key="3">
    <source>
        <dbReference type="Proteomes" id="UP000663844"/>
    </source>
</evidence>
<organism evidence="2 3">
    <name type="scientific">Adineta steineri</name>
    <dbReference type="NCBI Taxonomy" id="433720"/>
    <lineage>
        <taxon>Eukaryota</taxon>
        <taxon>Metazoa</taxon>
        <taxon>Spiralia</taxon>
        <taxon>Gnathifera</taxon>
        <taxon>Rotifera</taxon>
        <taxon>Eurotatoria</taxon>
        <taxon>Bdelloidea</taxon>
        <taxon>Adinetida</taxon>
        <taxon>Adinetidae</taxon>
        <taxon>Adineta</taxon>
    </lineage>
</organism>
<name>A0A820EFC4_9BILA</name>
<sequence>MAIMYYNTARVYEDLQNYTAAVKHAENSVNSARLGYNPDHSKVKHNQSLVHRLHSSSGVTSGAEWD</sequence>
<comment type="caution">
    <text evidence="2">The sequence shown here is derived from an EMBL/GenBank/DDBJ whole genome shotgun (WGS) entry which is preliminary data.</text>
</comment>
<dbReference type="AlphaFoldDB" id="A0A820EFC4"/>
<dbReference type="EMBL" id="CAJNOG010000048">
    <property type="protein sequence ID" value="CAF0841900.1"/>
    <property type="molecule type" value="Genomic_DNA"/>
</dbReference>
<reference evidence="2" key="1">
    <citation type="submission" date="2021-02" db="EMBL/GenBank/DDBJ databases">
        <authorList>
            <person name="Nowell W R."/>
        </authorList>
    </citation>
    <scope>NUCLEOTIDE SEQUENCE</scope>
</reference>
<accession>A0A820EFC4</accession>
<protein>
    <submittedName>
        <fullName evidence="2">Uncharacterized protein</fullName>
    </submittedName>
</protein>
<dbReference type="Proteomes" id="UP000663844">
    <property type="component" value="Unassembled WGS sequence"/>
</dbReference>
<proteinExistence type="predicted"/>
<dbReference type="Proteomes" id="UP000663845">
    <property type="component" value="Unassembled WGS sequence"/>
</dbReference>
<gene>
    <name evidence="1" type="ORF">JYZ213_LOCUS7409</name>
    <name evidence="2" type="ORF">OXD698_LOCUS43175</name>
</gene>
<evidence type="ECO:0000313" key="2">
    <source>
        <dbReference type="EMBL" id="CAF4246124.1"/>
    </source>
</evidence>
<evidence type="ECO:0000313" key="1">
    <source>
        <dbReference type="EMBL" id="CAF0841900.1"/>
    </source>
</evidence>